<dbReference type="InterPro" id="IPR001647">
    <property type="entry name" value="HTH_TetR"/>
</dbReference>
<protein>
    <submittedName>
        <fullName evidence="4">TetR family transcriptional regulator</fullName>
    </submittedName>
</protein>
<evidence type="ECO:0000259" key="3">
    <source>
        <dbReference type="PROSITE" id="PS50977"/>
    </source>
</evidence>
<dbReference type="AlphaFoldDB" id="A0A9W6RA98"/>
<dbReference type="PROSITE" id="PS50977">
    <property type="entry name" value="HTH_TETR_2"/>
    <property type="match status" value="1"/>
</dbReference>
<proteinExistence type="predicted"/>
<comment type="caution">
    <text evidence="4">The sequence shown here is derived from an EMBL/GenBank/DDBJ whole genome shotgun (WGS) entry which is preliminary data.</text>
</comment>
<evidence type="ECO:0000313" key="4">
    <source>
        <dbReference type="EMBL" id="GLY71863.1"/>
    </source>
</evidence>
<evidence type="ECO:0000313" key="5">
    <source>
        <dbReference type="Proteomes" id="UP001165135"/>
    </source>
</evidence>
<dbReference type="SUPFAM" id="SSF46689">
    <property type="entry name" value="Homeodomain-like"/>
    <property type="match status" value="1"/>
</dbReference>
<dbReference type="Pfam" id="PF17920">
    <property type="entry name" value="TetR_C_16"/>
    <property type="match status" value="1"/>
</dbReference>
<dbReference type="GO" id="GO:0000976">
    <property type="term" value="F:transcription cis-regulatory region binding"/>
    <property type="evidence" value="ECO:0007669"/>
    <property type="project" value="TreeGrafter"/>
</dbReference>
<accession>A0A9W6RA98</accession>
<dbReference type="Pfam" id="PF00440">
    <property type="entry name" value="TetR_N"/>
    <property type="match status" value="1"/>
</dbReference>
<name>A0A9W6RA98_9ACTN</name>
<dbReference type="Gene3D" id="1.10.357.10">
    <property type="entry name" value="Tetracycline Repressor, domain 2"/>
    <property type="match status" value="1"/>
</dbReference>
<sequence length="191" mass="20796">MAYTRCMAFTQRSEETRTAILTAARRRFAEDGYERATIRAIAADAGIDPSMVMRYYGSKDGLFAAAVDVDLDLPAVGDLPPERRAETLVRHFFALWEGERSSGVLTVLLRSAITNEAAAERMRDVFAGQVGTTLGPSTEEGTVRAALVATQLLGVALCRYILRLPQIVALDTEALVASLAPTVERYLTEPV</sequence>
<dbReference type="EMBL" id="BSTJ01000001">
    <property type="protein sequence ID" value="GLY71863.1"/>
    <property type="molecule type" value="Genomic_DNA"/>
</dbReference>
<gene>
    <name evidence="4" type="ORF">Airi01_001300</name>
</gene>
<dbReference type="InterPro" id="IPR009057">
    <property type="entry name" value="Homeodomain-like_sf"/>
</dbReference>
<dbReference type="InterPro" id="IPR041678">
    <property type="entry name" value="TetR_C_16"/>
</dbReference>
<feature type="DNA-binding region" description="H-T-H motif" evidence="2">
    <location>
        <begin position="37"/>
        <end position="56"/>
    </location>
</feature>
<dbReference type="InterPro" id="IPR050109">
    <property type="entry name" value="HTH-type_TetR-like_transc_reg"/>
</dbReference>
<dbReference type="PANTHER" id="PTHR30055:SF235">
    <property type="entry name" value="TRANSCRIPTIONAL REGULATORY PROTEIN"/>
    <property type="match status" value="1"/>
</dbReference>
<dbReference type="PRINTS" id="PR00455">
    <property type="entry name" value="HTHTETR"/>
</dbReference>
<dbReference type="Proteomes" id="UP001165135">
    <property type="component" value="Unassembled WGS sequence"/>
</dbReference>
<dbReference type="InterPro" id="IPR036271">
    <property type="entry name" value="Tet_transcr_reg_TetR-rel_C_sf"/>
</dbReference>
<dbReference type="Gene3D" id="1.10.10.60">
    <property type="entry name" value="Homeodomain-like"/>
    <property type="match status" value="1"/>
</dbReference>
<organism evidence="4 5">
    <name type="scientific">Actinoallomurus iriomotensis</name>
    <dbReference type="NCBI Taxonomy" id="478107"/>
    <lineage>
        <taxon>Bacteria</taxon>
        <taxon>Bacillati</taxon>
        <taxon>Actinomycetota</taxon>
        <taxon>Actinomycetes</taxon>
        <taxon>Streptosporangiales</taxon>
        <taxon>Thermomonosporaceae</taxon>
        <taxon>Actinoallomurus</taxon>
    </lineage>
</organism>
<feature type="domain" description="HTH tetR-type" evidence="3">
    <location>
        <begin position="14"/>
        <end position="74"/>
    </location>
</feature>
<keyword evidence="1 2" id="KW-0238">DNA-binding</keyword>
<evidence type="ECO:0000256" key="1">
    <source>
        <dbReference type="ARBA" id="ARBA00023125"/>
    </source>
</evidence>
<dbReference type="GO" id="GO:0003700">
    <property type="term" value="F:DNA-binding transcription factor activity"/>
    <property type="evidence" value="ECO:0007669"/>
    <property type="project" value="TreeGrafter"/>
</dbReference>
<dbReference type="SUPFAM" id="SSF48498">
    <property type="entry name" value="Tetracyclin repressor-like, C-terminal domain"/>
    <property type="match status" value="1"/>
</dbReference>
<dbReference type="PANTHER" id="PTHR30055">
    <property type="entry name" value="HTH-TYPE TRANSCRIPTIONAL REGULATOR RUTR"/>
    <property type="match status" value="1"/>
</dbReference>
<reference evidence="4" key="1">
    <citation type="submission" date="2023-03" db="EMBL/GenBank/DDBJ databases">
        <title>Actinoallomurus iriomotensis NBRC 103681.</title>
        <authorList>
            <person name="Ichikawa N."/>
            <person name="Sato H."/>
            <person name="Tonouchi N."/>
        </authorList>
    </citation>
    <scope>NUCLEOTIDE SEQUENCE</scope>
    <source>
        <strain evidence="4">NBRC 103681</strain>
    </source>
</reference>
<evidence type="ECO:0000256" key="2">
    <source>
        <dbReference type="PROSITE-ProRule" id="PRU00335"/>
    </source>
</evidence>